<gene>
    <name evidence="1" type="ORF">PXEA_LOCUS24301</name>
</gene>
<evidence type="ECO:0000313" key="2">
    <source>
        <dbReference type="Proteomes" id="UP000784294"/>
    </source>
</evidence>
<reference evidence="1" key="1">
    <citation type="submission" date="2018-11" db="EMBL/GenBank/DDBJ databases">
        <authorList>
            <consortium name="Pathogen Informatics"/>
        </authorList>
    </citation>
    <scope>NUCLEOTIDE SEQUENCE</scope>
</reference>
<name>A0A3S5FFC2_9PLAT</name>
<organism evidence="1 2">
    <name type="scientific">Protopolystoma xenopodis</name>
    <dbReference type="NCBI Taxonomy" id="117903"/>
    <lineage>
        <taxon>Eukaryota</taxon>
        <taxon>Metazoa</taxon>
        <taxon>Spiralia</taxon>
        <taxon>Lophotrochozoa</taxon>
        <taxon>Platyhelminthes</taxon>
        <taxon>Monogenea</taxon>
        <taxon>Polyopisthocotylea</taxon>
        <taxon>Polystomatidea</taxon>
        <taxon>Polystomatidae</taxon>
        <taxon>Protopolystoma</taxon>
    </lineage>
</organism>
<dbReference type="Proteomes" id="UP000784294">
    <property type="component" value="Unassembled WGS sequence"/>
</dbReference>
<sequence length="92" mass="9868">MLSDVIRIHVANVPQDKRTLCPEPLSSRQVGQSDGEAGDCVIYSSGAQKCQPHSGQDWVSRKAITDPGCVKYLFKSAFAHMGNQKRAGGGHG</sequence>
<comment type="caution">
    <text evidence="1">The sequence shown here is derived from an EMBL/GenBank/DDBJ whole genome shotgun (WGS) entry which is preliminary data.</text>
</comment>
<keyword evidence="2" id="KW-1185">Reference proteome</keyword>
<evidence type="ECO:0000313" key="1">
    <source>
        <dbReference type="EMBL" id="VEL30861.1"/>
    </source>
</evidence>
<proteinExistence type="predicted"/>
<dbReference type="EMBL" id="CAAALY010116330">
    <property type="protein sequence ID" value="VEL30861.1"/>
    <property type="molecule type" value="Genomic_DNA"/>
</dbReference>
<dbReference type="AlphaFoldDB" id="A0A3S5FFC2"/>
<accession>A0A3S5FFC2</accession>
<protein>
    <submittedName>
        <fullName evidence="1">Uncharacterized protein</fullName>
    </submittedName>
</protein>